<dbReference type="InterPro" id="IPR011009">
    <property type="entry name" value="Kinase-like_dom_sf"/>
</dbReference>
<dbReference type="PROSITE" id="PS00108">
    <property type="entry name" value="PROTEIN_KINASE_ST"/>
    <property type="match status" value="1"/>
</dbReference>
<evidence type="ECO:0000313" key="7">
    <source>
        <dbReference type="EMBL" id="EMD36912.1"/>
    </source>
</evidence>
<feature type="compositionally biased region" description="Polar residues" evidence="5">
    <location>
        <begin position="438"/>
        <end position="447"/>
    </location>
</feature>
<dbReference type="InterPro" id="IPR051681">
    <property type="entry name" value="Ser/Thr_Kinases-Pseudokinases"/>
</dbReference>
<feature type="region of interest" description="Disordered" evidence="5">
    <location>
        <begin position="438"/>
        <end position="475"/>
    </location>
</feature>
<feature type="binding site" evidence="4">
    <location>
        <position position="253"/>
    </location>
    <ligand>
        <name>ATP</name>
        <dbReference type="ChEBI" id="CHEBI:30616"/>
    </ligand>
</feature>
<dbReference type="EMBL" id="KB445797">
    <property type="protein sequence ID" value="EMD36912.1"/>
    <property type="molecule type" value="Genomic_DNA"/>
</dbReference>
<dbReference type="Gene3D" id="1.10.510.10">
    <property type="entry name" value="Transferase(Phosphotransferase) domain 1"/>
    <property type="match status" value="1"/>
</dbReference>
<evidence type="ECO:0000256" key="1">
    <source>
        <dbReference type="ARBA" id="ARBA00022527"/>
    </source>
</evidence>
<gene>
    <name evidence="7" type="ORF">CERSUDRAFT_123935</name>
</gene>
<feature type="region of interest" description="Disordered" evidence="5">
    <location>
        <begin position="379"/>
        <end position="398"/>
    </location>
</feature>
<feature type="non-terminal residue" evidence="7">
    <location>
        <position position="1"/>
    </location>
</feature>
<keyword evidence="2 4" id="KW-0547">Nucleotide-binding</keyword>
<dbReference type="GO" id="GO:0004674">
    <property type="term" value="F:protein serine/threonine kinase activity"/>
    <property type="evidence" value="ECO:0007669"/>
    <property type="project" value="UniProtKB-KW"/>
</dbReference>
<accession>M2REQ1</accession>
<keyword evidence="8" id="KW-1185">Reference proteome</keyword>
<reference evidence="7 8" key="1">
    <citation type="journal article" date="2012" name="Proc. Natl. Acad. Sci. U.S.A.">
        <title>Comparative genomics of Ceriporiopsis subvermispora and Phanerochaete chrysosporium provide insight into selective ligninolysis.</title>
        <authorList>
            <person name="Fernandez-Fueyo E."/>
            <person name="Ruiz-Duenas F.J."/>
            <person name="Ferreira P."/>
            <person name="Floudas D."/>
            <person name="Hibbett D.S."/>
            <person name="Canessa P."/>
            <person name="Larrondo L.F."/>
            <person name="James T.Y."/>
            <person name="Seelenfreund D."/>
            <person name="Lobos S."/>
            <person name="Polanco R."/>
            <person name="Tello M."/>
            <person name="Honda Y."/>
            <person name="Watanabe T."/>
            <person name="Watanabe T."/>
            <person name="Ryu J.S."/>
            <person name="Kubicek C.P."/>
            <person name="Schmoll M."/>
            <person name="Gaskell J."/>
            <person name="Hammel K.E."/>
            <person name="St John F.J."/>
            <person name="Vanden Wymelenberg A."/>
            <person name="Sabat G."/>
            <person name="Splinter BonDurant S."/>
            <person name="Syed K."/>
            <person name="Yadav J.S."/>
            <person name="Doddapaneni H."/>
            <person name="Subramanian V."/>
            <person name="Lavin J.L."/>
            <person name="Oguiza J.A."/>
            <person name="Perez G."/>
            <person name="Pisabarro A.G."/>
            <person name="Ramirez L."/>
            <person name="Santoyo F."/>
            <person name="Master E."/>
            <person name="Coutinho P.M."/>
            <person name="Henrissat B."/>
            <person name="Lombard V."/>
            <person name="Magnuson J.K."/>
            <person name="Kuees U."/>
            <person name="Hori C."/>
            <person name="Igarashi K."/>
            <person name="Samejima M."/>
            <person name="Held B.W."/>
            <person name="Barry K.W."/>
            <person name="LaButti K.M."/>
            <person name="Lapidus A."/>
            <person name="Lindquist E.A."/>
            <person name="Lucas S.M."/>
            <person name="Riley R."/>
            <person name="Salamov A.A."/>
            <person name="Hoffmeister D."/>
            <person name="Schwenk D."/>
            <person name="Hadar Y."/>
            <person name="Yarden O."/>
            <person name="de Vries R.P."/>
            <person name="Wiebenga A."/>
            <person name="Stenlid J."/>
            <person name="Eastwood D."/>
            <person name="Grigoriev I.V."/>
            <person name="Berka R.M."/>
            <person name="Blanchette R.A."/>
            <person name="Kersten P."/>
            <person name="Martinez A.T."/>
            <person name="Vicuna R."/>
            <person name="Cullen D."/>
        </authorList>
    </citation>
    <scope>NUCLEOTIDE SEQUENCE [LARGE SCALE GENOMIC DNA]</scope>
    <source>
        <strain evidence="7 8">B</strain>
    </source>
</reference>
<dbReference type="InterPro" id="IPR008271">
    <property type="entry name" value="Ser/Thr_kinase_AS"/>
</dbReference>
<keyword evidence="3 4" id="KW-0067">ATP-binding</keyword>
<keyword evidence="1" id="KW-0808">Transferase</keyword>
<evidence type="ECO:0000259" key="6">
    <source>
        <dbReference type="PROSITE" id="PS50011"/>
    </source>
</evidence>
<dbReference type="HOGENOM" id="CLU_433182_0_0_1"/>
<name>M2REQ1_CERS8</name>
<dbReference type="InterPro" id="IPR059179">
    <property type="entry name" value="MLKL-like_MCAfunc"/>
</dbReference>
<dbReference type="InterPro" id="IPR017441">
    <property type="entry name" value="Protein_kinase_ATP_BS"/>
</dbReference>
<keyword evidence="1" id="KW-0723">Serine/threonine-protein kinase</keyword>
<proteinExistence type="predicted"/>
<dbReference type="PANTHER" id="PTHR44329">
    <property type="entry name" value="SERINE/THREONINE-PROTEIN KINASE TNNI3K-RELATED"/>
    <property type="match status" value="1"/>
</dbReference>
<feature type="compositionally biased region" description="Polar residues" evidence="5">
    <location>
        <begin position="462"/>
        <end position="473"/>
    </location>
</feature>
<feature type="domain" description="Protein kinase" evidence="6">
    <location>
        <begin position="149"/>
        <end position="437"/>
    </location>
</feature>
<evidence type="ECO:0000256" key="5">
    <source>
        <dbReference type="SAM" id="MobiDB-lite"/>
    </source>
</evidence>
<dbReference type="PROSITE" id="PS50011">
    <property type="entry name" value="PROTEIN_KINASE_DOM"/>
    <property type="match status" value="1"/>
</dbReference>
<dbReference type="GO" id="GO:0005524">
    <property type="term" value="F:ATP binding"/>
    <property type="evidence" value="ECO:0007669"/>
    <property type="project" value="UniProtKB-UniRule"/>
</dbReference>
<evidence type="ECO:0000256" key="3">
    <source>
        <dbReference type="ARBA" id="ARBA00022840"/>
    </source>
</evidence>
<dbReference type="OrthoDB" id="346907at2759"/>
<keyword evidence="1" id="KW-0418">Kinase</keyword>
<dbReference type="SUPFAM" id="SSF56112">
    <property type="entry name" value="Protein kinase-like (PK-like)"/>
    <property type="match status" value="1"/>
</dbReference>
<sequence>MDLAIREAIEAVPSLHPALAVLTSAWESYDSVVYSKAKYRSLIMRAQRVLLEVSEAMRENRCESSVSNLRRLESNMVFVRSVMIVQADMSFLKSLFRTDSITATLEAGYDNLDDCLVAFQLRSRPDIEEHVERDRNARREDIFGFRAACRKLAQSGNKPVGHLGVRDDVPEAMPAMKRGLERRPADVVDDQQALIEQSLIALTRSNNHESTAKAPAWTITSYDLDVDVDAELGGGGFSIVIKVQWKGLEVAVKRSKEADREHGNILQYLHAYPKAKRTQLIYEVSLGILYLHGEKIVHGDIKGANVLVDDGGKACVTDFGLSSKVGPDPGEESHRAAAGTLRWMAPELIRTGRFAYATDIYAYGMLIYETFTGEPPFIEEADPDVRSGNLTLERPKSPEILDRGLTHDMWDLLQDCTSKTPSDRPNIRKIASQMSRMANEGKLSNASRKQHVPDDTAGSKVMPSSSSPRNTNGKLHELWPQSQSFATLASHNLSSSIKPQRSDTNPFATGTTCRPSYRDLHATAVTLGSLSSIFPPRASTIANGLSQSVDKLNDMFVRIALFQHSLGQLVSLCRSFVQDSAQFTNSPALGPQDIDLVQTWLDDFSAFMTNIVDLDPLHALIKATCIQEDLKR</sequence>
<dbReference type="Pfam" id="PF07714">
    <property type="entry name" value="PK_Tyr_Ser-Thr"/>
    <property type="match status" value="1"/>
</dbReference>
<dbReference type="InterPro" id="IPR001245">
    <property type="entry name" value="Ser-Thr/Tyr_kinase_cat_dom"/>
</dbReference>
<protein>
    <recommendedName>
        <fullName evidence="6">Protein kinase domain-containing protein</fullName>
    </recommendedName>
</protein>
<dbReference type="PROSITE" id="PS00107">
    <property type="entry name" value="PROTEIN_KINASE_ATP"/>
    <property type="match status" value="1"/>
</dbReference>
<dbReference type="SMART" id="SM00220">
    <property type="entry name" value="S_TKc"/>
    <property type="match status" value="1"/>
</dbReference>
<dbReference type="AlphaFoldDB" id="M2REQ1"/>
<dbReference type="InterPro" id="IPR000719">
    <property type="entry name" value="Prot_kinase_dom"/>
</dbReference>
<evidence type="ECO:0000256" key="2">
    <source>
        <dbReference type="ARBA" id="ARBA00022741"/>
    </source>
</evidence>
<organism evidence="7 8">
    <name type="scientific">Ceriporiopsis subvermispora (strain B)</name>
    <name type="common">White-rot fungus</name>
    <name type="synonym">Gelatoporia subvermispora</name>
    <dbReference type="NCBI Taxonomy" id="914234"/>
    <lineage>
        <taxon>Eukaryota</taxon>
        <taxon>Fungi</taxon>
        <taxon>Dikarya</taxon>
        <taxon>Basidiomycota</taxon>
        <taxon>Agaricomycotina</taxon>
        <taxon>Agaricomycetes</taxon>
        <taxon>Polyporales</taxon>
        <taxon>Gelatoporiaceae</taxon>
        <taxon>Gelatoporia</taxon>
    </lineage>
</organism>
<evidence type="ECO:0000256" key="4">
    <source>
        <dbReference type="PROSITE-ProRule" id="PRU10141"/>
    </source>
</evidence>
<dbReference type="Proteomes" id="UP000016930">
    <property type="component" value="Unassembled WGS sequence"/>
</dbReference>
<evidence type="ECO:0000313" key="8">
    <source>
        <dbReference type="Proteomes" id="UP000016930"/>
    </source>
</evidence>
<dbReference type="CDD" id="cd21037">
    <property type="entry name" value="MLKL_NTD"/>
    <property type="match status" value="1"/>
</dbReference>
<dbReference type="STRING" id="914234.M2REQ1"/>